<gene>
    <name evidence="1" type="ORF">H5R92_04885</name>
</gene>
<evidence type="ECO:0000313" key="1">
    <source>
        <dbReference type="EMBL" id="MBB1095517.1"/>
    </source>
</evidence>
<dbReference type="Proteomes" id="UP000534578">
    <property type="component" value="Unassembled WGS sequence"/>
</dbReference>
<dbReference type="EMBL" id="JACIVE010000054">
    <property type="protein sequence ID" value="MBB1095517.1"/>
    <property type="molecule type" value="Genomic_DNA"/>
</dbReference>
<reference evidence="1 2" key="1">
    <citation type="submission" date="2020-07" db="EMBL/GenBank/DDBJ databases">
        <title>Description of Limosilactobacillus balticus sp. nov., Limosilactobacillus agrestis sp. nov., Limosilactobacillus albertensis sp. nov., Limosilactobacillus rudii sp. nov., Limosilactobacillus fastidiosus sp. nov., five novel Limosilactobacillus species isolated from the vertebrate gastrointestinal tract, and proposal of 6 subspecies of Limosilactobacillus reuteri adapted to the gastrointestinal tract of specific vertebrate hosts.</title>
        <authorList>
            <person name="Li F."/>
            <person name="Cheng C."/>
            <person name="Zheng J."/>
            <person name="Quevedo R.M."/>
            <person name="Li J."/>
            <person name="Roos S."/>
            <person name="Gaenzle M.G."/>
            <person name="Walter J."/>
        </authorList>
    </citation>
    <scope>NUCLEOTIDE SEQUENCE [LARGE SCALE GENOMIC DNA]</scope>
    <source>
        <strain evidence="1 2">BG-MG3-A</strain>
    </source>
</reference>
<dbReference type="RefSeq" id="WP_182578467.1">
    <property type="nucleotide sequence ID" value="NZ_JACIVE010000054.1"/>
</dbReference>
<accession>A0A7W3UH48</accession>
<name>A0A7W3UH48_9LACO</name>
<sequence length="49" mass="5474">MPNKNNDLSSIKILNMAADGMCGPDGCNIEEHRKLMEAKKNSNQIEKNK</sequence>
<evidence type="ECO:0000313" key="2">
    <source>
        <dbReference type="Proteomes" id="UP000534578"/>
    </source>
</evidence>
<proteinExistence type="predicted"/>
<protein>
    <submittedName>
        <fullName evidence="1">Uncharacterized protein</fullName>
    </submittedName>
</protein>
<comment type="caution">
    <text evidence="1">The sequence shown here is derived from an EMBL/GenBank/DDBJ whole genome shotgun (WGS) entry which is preliminary data.</text>
</comment>
<organism evidence="1 2">
    <name type="scientific">Limosilactobacillus agrestis</name>
    <dbReference type="NCBI Taxonomy" id="2759748"/>
    <lineage>
        <taxon>Bacteria</taxon>
        <taxon>Bacillati</taxon>
        <taxon>Bacillota</taxon>
        <taxon>Bacilli</taxon>
        <taxon>Lactobacillales</taxon>
        <taxon>Lactobacillaceae</taxon>
        <taxon>Limosilactobacillus</taxon>
    </lineage>
</organism>
<dbReference type="AlphaFoldDB" id="A0A7W3UH48"/>